<dbReference type="RefSeq" id="WP_169490369.1">
    <property type="nucleotide sequence ID" value="NZ_JABBGJ010000056.1"/>
</dbReference>
<dbReference type="Proteomes" id="UP000544134">
    <property type="component" value="Unassembled WGS sequence"/>
</dbReference>
<protein>
    <submittedName>
        <fullName evidence="2">PRC-barrel domain containing protein</fullName>
    </submittedName>
</protein>
<dbReference type="Pfam" id="PF05239">
    <property type="entry name" value="PRC"/>
    <property type="match status" value="1"/>
</dbReference>
<proteinExistence type="predicted"/>
<dbReference type="InterPro" id="IPR014747">
    <property type="entry name" value="Bac_photo_RC_H_C"/>
</dbReference>
<dbReference type="Gene3D" id="3.90.50.10">
    <property type="entry name" value="Photosynthetic Reaction Center, subunit H, domain 2"/>
    <property type="match status" value="2"/>
</dbReference>
<accession>A0A848IMK9</accession>
<evidence type="ECO:0000313" key="3">
    <source>
        <dbReference type="Proteomes" id="UP000544134"/>
    </source>
</evidence>
<organism evidence="2 3">
    <name type="scientific">Paraburkholderia polaris</name>
    <dbReference type="NCBI Taxonomy" id="2728848"/>
    <lineage>
        <taxon>Bacteria</taxon>
        <taxon>Pseudomonadati</taxon>
        <taxon>Pseudomonadota</taxon>
        <taxon>Betaproteobacteria</taxon>
        <taxon>Burkholderiales</taxon>
        <taxon>Burkholderiaceae</taxon>
        <taxon>Paraburkholderia</taxon>
    </lineage>
</organism>
<keyword evidence="3" id="KW-1185">Reference proteome</keyword>
<dbReference type="EMBL" id="JABBGJ010000056">
    <property type="protein sequence ID" value="NMM03568.1"/>
    <property type="molecule type" value="Genomic_DNA"/>
</dbReference>
<gene>
    <name evidence="2" type="ORF">HHL24_37550</name>
</gene>
<name>A0A848IMK9_9BURK</name>
<feature type="domain" description="PRC-barrel" evidence="1">
    <location>
        <begin position="7"/>
        <end position="74"/>
    </location>
</feature>
<comment type="caution">
    <text evidence="2">The sequence shown here is derived from an EMBL/GenBank/DDBJ whole genome shotgun (WGS) entry which is preliminary data.</text>
</comment>
<evidence type="ECO:0000259" key="1">
    <source>
        <dbReference type="Pfam" id="PF05239"/>
    </source>
</evidence>
<dbReference type="GO" id="GO:0030077">
    <property type="term" value="C:plasma membrane light-harvesting complex"/>
    <property type="evidence" value="ECO:0007669"/>
    <property type="project" value="InterPro"/>
</dbReference>
<sequence length="271" mass="30689">MLRDLNHLHGRTVVARDGDIGSVQDIYFDDEAWGVRYLVIDTGDWTPEGQVLISPYSVDRAELSADIVRVDLTRQQVKDSPSIDTHKPVSRQHEAEYLRYYGFPLYWGGPNLWGMGQYPVPGFIGAAPIPADVRQQLSLYGDKPPGDVHLRSASHVERYAVEALDGSIGHVRGFIFDDEAWVIRYFVVDTRAWWPGGKEVLLATHWIDDIDWFASSVSTSLTREAIKASPDYDESILIDRAYEARLHDFYRKSGYWTEEKGSGPARSAADR</sequence>
<dbReference type="AlphaFoldDB" id="A0A848IMK9"/>
<dbReference type="GO" id="GO:0019684">
    <property type="term" value="P:photosynthesis, light reaction"/>
    <property type="evidence" value="ECO:0007669"/>
    <property type="project" value="InterPro"/>
</dbReference>
<reference evidence="2 3" key="1">
    <citation type="submission" date="2020-04" db="EMBL/GenBank/DDBJ databases">
        <title>Paraburkholderia sp. RP-4-7 isolated from soil.</title>
        <authorList>
            <person name="Dahal R.H."/>
        </authorList>
    </citation>
    <scope>NUCLEOTIDE SEQUENCE [LARGE SCALE GENOMIC DNA]</scope>
    <source>
        <strain evidence="2 3">RP-4-7</strain>
    </source>
</reference>
<dbReference type="SUPFAM" id="SSF50346">
    <property type="entry name" value="PRC-barrel domain"/>
    <property type="match status" value="2"/>
</dbReference>
<evidence type="ECO:0000313" key="2">
    <source>
        <dbReference type="EMBL" id="NMM03568.1"/>
    </source>
</evidence>
<dbReference type="InterPro" id="IPR027275">
    <property type="entry name" value="PRC-brl_dom"/>
</dbReference>
<dbReference type="InterPro" id="IPR011033">
    <property type="entry name" value="PRC_barrel-like_sf"/>
</dbReference>